<dbReference type="STRING" id="642492.Clole_0728"/>
<evidence type="ECO:0000313" key="5">
    <source>
        <dbReference type="EMBL" id="ADZ82461.1"/>
    </source>
</evidence>
<dbReference type="GO" id="GO:0016788">
    <property type="term" value="F:hydrolase activity, acting on ester bonds"/>
    <property type="evidence" value="ECO:0007669"/>
    <property type="project" value="InterPro"/>
</dbReference>
<reference evidence="5 6" key="1">
    <citation type="journal article" date="2011" name="J. Bacteriol.">
        <title>Complete genome sequence of the cellulose-degrading bacterium Cellulosilyticum lentocellum.</title>
        <authorList>
            <consortium name="US DOE Joint Genome Institute"/>
            <person name="Miller D.A."/>
            <person name="Suen G."/>
            <person name="Bruce D."/>
            <person name="Copeland A."/>
            <person name="Cheng J.F."/>
            <person name="Detter C."/>
            <person name="Goodwin L.A."/>
            <person name="Han C.S."/>
            <person name="Hauser L.J."/>
            <person name="Land M.L."/>
            <person name="Lapidus A."/>
            <person name="Lucas S."/>
            <person name="Meincke L."/>
            <person name="Pitluck S."/>
            <person name="Tapia R."/>
            <person name="Teshima H."/>
            <person name="Woyke T."/>
            <person name="Fox B.G."/>
            <person name="Angert E.R."/>
            <person name="Currie C.R."/>
        </authorList>
    </citation>
    <scope>NUCLEOTIDE SEQUENCE [LARGE SCALE GENOMIC DNA]</scope>
    <source>
        <strain evidence="6">ATCC 49066 / DSM 5427 / NCIMB 11756 / RHM5</strain>
    </source>
</reference>
<name>F2JNW3_CELLD</name>
<gene>
    <name evidence="5" type="ordered locus">Clole_0728</name>
</gene>
<dbReference type="Pfam" id="PF08774">
    <property type="entry name" value="VRR_NUC"/>
    <property type="match status" value="1"/>
</dbReference>
<dbReference type="Gene3D" id="3.40.1350.10">
    <property type="match status" value="1"/>
</dbReference>
<evidence type="ECO:0000259" key="4">
    <source>
        <dbReference type="SMART" id="SM00990"/>
    </source>
</evidence>
<dbReference type="AlphaFoldDB" id="F2JNW3"/>
<dbReference type="EMBL" id="CP002582">
    <property type="protein sequence ID" value="ADZ82461.1"/>
    <property type="molecule type" value="Genomic_DNA"/>
</dbReference>
<dbReference type="eggNOG" id="ENOG5032Y69">
    <property type="taxonomic scope" value="Bacteria"/>
</dbReference>
<proteinExistence type="predicted"/>
<keyword evidence="3" id="KW-0378">Hydrolase</keyword>
<evidence type="ECO:0000256" key="3">
    <source>
        <dbReference type="ARBA" id="ARBA00022801"/>
    </source>
</evidence>
<organism evidence="5 6">
    <name type="scientific">Cellulosilyticum lentocellum (strain ATCC 49066 / DSM 5427 / NCIMB 11756 / RHM5)</name>
    <name type="common">Clostridium lentocellum</name>
    <dbReference type="NCBI Taxonomy" id="642492"/>
    <lineage>
        <taxon>Bacteria</taxon>
        <taxon>Bacillati</taxon>
        <taxon>Bacillota</taxon>
        <taxon>Clostridia</taxon>
        <taxon>Lachnospirales</taxon>
        <taxon>Cellulosilyticaceae</taxon>
        <taxon>Cellulosilyticum</taxon>
    </lineage>
</organism>
<comment type="cofactor">
    <cofactor evidence="1">
        <name>Mg(2+)</name>
        <dbReference type="ChEBI" id="CHEBI:18420"/>
    </cofactor>
</comment>
<evidence type="ECO:0000313" key="6">
    <source>
        <dbReference type="Proteomes" id="UP000008467"/>
    </source>
</evidence>
<evidence type="ECO:0000256" key="2">
    <source>
        <dbReference type="ARBA" id="ARBA00022722"/>
    </source>
</evidence>
<dbReference type="InterPro" id="IPR011856">
    <property type="entry name" value="tRNA_endonuc-like_dom_sf"/>
</dbReference>
<dbReference type="SMART" id="SM00990">
    <property type="entry name" value="VRR_NUC"/>
    <property type="match status" value="1"/>
</dbReference>
<feature type="domain" description="VRR-NUC" evidence="4">
    <location>
        <begin position="10"/>
        <end position="115"/>
    </location>
</feature>
<protein>
    <submittedName>
        <fullName evidence="5">VRR-NUC domain-containing protein</fullName>
    </submittedName>
</protein>
<dbReference type="Proteomes" id="UP000008467">
    <property type="component" value="Chromosome"/>
</dbReference>
<sequence>MRTVVNGEWMGTEAEEQMCIFRWAAYEQARRPELALMYHVPNGGKRDIGTAKKFKLEGVKAGVPDIVLPVSRGGYHGLYIELKVGKNKPSKEQQEWLHRLEAEGYYTTWCIGSKQAIEEIQNYLQMMR</sequence>
<dbReference type="KEGG" id="cle:Clole_0728"/>
<dbReference type="GO" id="GO:0004518">
    <property type="term" value="F:nuclease activity"/>
    <property type="evidence" value="ECO:0007669"/>
    <property type="project" value="UniProtKB-KW"/>
</dbReference>
<dbReference type="InterPro" id="IPR014883">
    <property type="entry name" value="VRR_NUC"/>
</dbReference>
<dbReference type="HOGENOM" id="CLU_129193_0_0_9"/>
<keyword evidence="6" id="KW-1185">Reference proteome</keyword>
<evidence type="ECO:0000256" key="1">
    <source>
        <dbReference type="ARBA" id="ARBA00001946"/>
    </source>
</evidence>
<dbReference type="RefSeq" id="WP_013655762.1">
    <property type="nucleotide sequence ID" value="NC_015275.1"/>
</dbReference>
<dbReference type="GO" id="GO:0003676">
    <property type="term" value="F:nucleic acid binding"/>
    <property type="evidence" value="ECO:0007669"/>
    <property type="project" value="InterPro"/>
</dbReference>
<keyword evidence="2" id="KW-0540">Nuclease</keyword>
<accession>F2JNW3</accession>